<accession>A0ABN2DQD5</accession>
<keyword evidence="2" id="KW-1185">Reference proteome</keyword>
<reference evidence="1 2" key="1">
    <citation type="journal article" date="2019" name="Int. J. Syst. Evol. Microbiol.">
        <title>The Global Catalogue of Microorganisms (GCM) 10K type strain sequencing project: providing services to taxonomists for standard genome sequencing and annotation.</title>
        <authorList>
            <consortium name="The Broad Institute Genomics Platform"/>
            <consortium name="The Broad Institute Genome Sequencing Center for Infectious Disease"/>
            <person name="Wu L."/>
            <person name="Ma J."/>
        </authorList>
    </citation>
    <scope>NUCLEOTIDE SEQUENCE [LARGE SCALE GENOMIC DNA]</scope>
    <source>
        <strain evidence="1 2">JCM 15572</strain>
    </source>
</reference>
<name>A0ABN2DQD5_9ACTN</name>
<comment type="caution">
    <text evidence="1">The sequence shown here is derived from an EMBL/GenBank/DDBJ whole genome shotgun (WGS) entry which is preliminary data.</text>
</comment>
<dbReference type="RefSeq" id="WP_344235278.1">
    <property type="nucleotide sequence ID" value="NZ_BAAAPH010000013.1"/>
</dbReference>
<protein>
    <submittedName>
        <fullName evidence="1">Uncharacterized protein</fullName>
    </submittedName>
</protein>
<evidence type="ECO:0000313" key="1">
    <source>
        <dbReference type="EMBL" id="GAA1580796.1"/>
    </source>
</evidence>
<gene>
    <name evidence="1" type="ORF">GCM10009804_41750</name>
</gene>
<organism evidence="1 2">
    <name type="scientific">Kribbella hippodromi</name>
    <dbReference type="NCBI Taxonomy" id="434347"/>
    <lineage>
        <taxon>Bacteria</taxon>
        <taxon>Bacillati</taxon>
        <taxon>Actinomycetota</taxon>
        <taxon>Actinomycetes</taxon>
        <taxon>Propionibacteriales</taxon>
        <taxon>Kribbellaceae</taxon>
        <taxon>Kribbella</taxon>
    </lineage>
</organism>
<dbReference type="EMBL" id="BAAAPH010000013">
    <property type="protein sequence ID" value="GAA1580796.1"/>
    <property type="molecule type" value="Genomic_DNA"/>
</dbReference>
<evidence type="ECO:0000313" key="2">
    <source>
        <dbReference type="Proteomes" id="UP001501705"/>
    </source>
</evidence>
<dbReference type="Proteomes" id="UP001501705">
    <property type="component" value="Unassembled WGS sequence"/>
</dbReference>
<proteinExistence type="predicted"/>
<sequence>MIVVLVLVLVGGGLLLLYLRSVRRRTAFFTARTAEAARLGLHPAVLDPWLAGVADRVFRTHGQAARMVAGPGVRVCDFTSQASATATAAKCHLLAYDLPVALPSLVVEQHNPFVPGQEFESAAFNSAFSVECADPRYASAVLHPQLLEWLLAHPWLEWRIEGGALVAWGVGYWTVPRVQELTSALGGIAERIPPYVLEEYRLR</sequence>